<keyword evidence="7" id="KW-1185">Reference proteome</keyword>
<proteinExistence type="inferred from homology"/>
<dbReference type="AlphaFoldDB" id="A0A1H5Y267"/>
<organism evidence="6 7">
    <name type="scientific">Jhaorihella thermophila</name>
    <dbReference type="NCBI Taxonomy" id="488547"/>
    <lineage>
        <taxon>Bacteria</taxon>
        <taxon>Pseudomonadati</taxon>
        <taxon>Pseudomonadota</taxon>
        <taxon>Alphaproteobacteria</taxon>
        <taxon>Rhodobacterales</taxon>
        <taxon>Paracoccaceae</taxon>
        <taxon>Jhaorihella</taxon>
    </lineage>
</organism>
<dbReference type="FunFam" id="1.10.10.10:FF:000001">
    <property type="entry name" value="LysR family transcriptional regulator"/>
    <property type="match status" value="1"/>
</dbReference>
<protein>
    <submittedName>
        <fullName evidence="6">DNA-binding transcriptional regulator, LysR family</fullName>
    </submittedName>
</protein>
<dbReference type="Proteomes" id="UP000236742">
    <property type="component" value="Unassembled WGS sequence"/>
</dbReference>
<accession>A0A1H5Y267</accession>
<evidence type="ECO:0000313" key="7">
    <source>
        <dbReference type="Proteomes" id="UP000236742"/>
    </source>
</evidence>
<dbReference type="SUPFAM" id="SSF46785">
    <property type="entry name" value="Winged helix' DNA-binding domain"/>
    <property type="match status" value="1"/>
</dbReference>
<dbReference type="GO" id="GO:0003700">
    <property type="term" value="F:DNA-binding transcription factor activity"/>
    <property type="evidence" value="ECO:0007669"/>
    <property type="project" value="InterPro"/>
</dbReference>
<name>A0A1H5Y267_9RHOB</name>
<dbReference type="InterPro" id="IPR005119">
    <property type="entry name" value="LysR_subst-bd"/>
</dbReference>
<dbReference type="CDD" id="cd05466">
    <property type="entry name" value="PBP2_LTTR_substrate"/>
    <property type="match status" value="1"/>
</dbReference>
<dbReference type="Gene3D" id="1.10.10.10">
    <property type="entry name" value="Winged helix-like DNA-binding domain superfamily/Winged helix DNA-binding domain"/>
    <property type="match status" value="1"/>
</dbReference>
<dbReference type="SUPFAM" id="SSF53850">
    <property type="entry name" value="Periplasmic binding protein-like II"/>
    <property type="match status" value="1"/>
</dbReference>
<dbReference type="RefSeq" id="WP_104008813.1">
    <property type="nucleotide sequence ID" value="NZ_FNVD01000014.1"/>
</dbReference>
<evidence type="ECO:0000256" key="4">
    <source>
        <dbReference type="ARBA" id="ARBA00023163"/>
    </source>
</evidence>
<dbReference type="InterPro" id="IPR036390">
    <property type="entry name" value="WH_DNA-bd_sf"/>
</dbReference>
<keyword evidence="4" id="KW-0804">Transcription</keyword>
<dbReference type="OrthoDB" id="7776850at2"/>
<reference evidence="6 7" key="1">
    <citation type="submission" date="2016-10" db="EMBL/GenBank/DDBJ databases">
        <authorList>
            <person name="de Groot N.N."/>
        </authorList>
    </citation>
    <scope>NUCLEOTIDE SEQUENCE [LARGE SCALE GENOMIC DNA]</scope>
    <source>
        <strain evidence="6 7">DSM 23413</strain>
    </source>
</reference>
<dbReference type="PANTHER" id="PTHR30126:SF40">
    <property type="entry name" value="HTH-TYPE TRANSCRIPTIONAL REGULATOR GLTR"/>
    <property type="match status" value="1"/>
</dbReference>
<dbReference type="EMBL" id="FNVD01000014">
    <property type="protein sequence ID" value="SEG17998.1"/>
    <property type="molecule type" value="Genomic_DNA"/>
</dbReference>
<evidence type="ECO:0000256" key="2">
    <source>
        <dbReference type="ARBA" id="ARBA00023015"/>
    </source>
</evidence>
<dbReference type="GO" id="GO:0000976">
    <property type="term" value="F:transcription cis-regulatory region binding"/>
    <property type="evidence" value="ECO:0007669"/>
    <property type="project" value="TreeGrafter"/>
</dbReference>
<dbReference type="PROSITE" id="PS50931">
    <property type="entry name" value="HTH_LYSR"/>
    <property type="match status" value="1"/>
</dbReference>
<sequence>MLMKGVTLRGLEVFEALARTGSVAQAAEITGLSQPAVSQQMRNLEAALGVELVDHGRRPMRLTPAGRSFLARTRKVLSELRLAQSELTVMDLSNLSTLSIGLIDDFDNDLTPRLATILADSLTRCRFTLTTAPSHEISKAIKEGNLHVAVAASTGEVLEGVVEYPLVRDPFILVAPKGEVSDRQHVLRDLAALPFLRYSAEQLISRQIETHLSRQKLDFEDRFQIGSHLALMAMVARRLGWAITTGLGYMRAERFHDQIDAFALPGAAFSRTISLFAGADWSDRVPREIANAMRQLLRSQMLDPAVSRLPWLEGHLRLVDG</sequence>
<keyword evidence="3 6" id="KW-0238">DNA-binding</keyword>
<dbReference type="InterPro" id="IPR036388">
    <property type="entry name" value="WH-like_DNA-bd_sf"/>
</dbReference>
<evidence type="ECO:0000259" key="5">
    <source>
        <dbReference type="PROSITE" id="PS50931"/>
    </source>
</evidence>
<feature type="domain" description="HTH lysR-type" evidence="5">
    <location>
        <begin position="6"/>
        <end position="63"/>
    </location>
</feature>
<dbReference type="Pfam" id="PF03466">
    <property type="entry name" value="LysR_substrate"/>
    <property type="match status" value="1"/>
</dbReference>
<comment type="similarity">
    <text evidence="1">Belongs to the LysR transcriptional regulatory family.</text>
</comment>
<dbReference type="InterPro" id="IPR000847">
    <property type="entry name" value="LysR_HTH_N"/>
</dbReference>
<keyword evidence="2" id="KW-0805">Transcription regulation</keyword>
<dbReference type="Pfam" id="PF00126">
    <property type="entry name" value="HTH_1"/>
    <property type="match status" value="1"/>
</dbReference>
<gene>
    <name evidence="6" type="ORF">SAMN05421751_11418</name>
</gene>
<evidence type="ECO:0000256" key="1">
    <source>
        <dbReference type="ARBA" id="ARBA00009437"/>
    </source>
</evidence>
<dbReference type="PANTHER" id="PTHR30126">
    <property type="entry name" value="HTH-TYPE TRANSCRIPTIONAL REGULATOR"/>
    <property type="match status" value="1"/>
</dbReference>
<evidence type="ECO:0000313" key="6">
    <source>
        <dbReference type="EMBL" id="SEG17998.1"/>
    </source>
</evidence>
<dbReference type="Gene3D" id="3.40.190.10">
    <property type="entry name" value="Periplasmic binding protein-like II"/>
    <property type="match status" value="2"/>
</dbReference>
<evidence type="ECO:0000256" key="3">
    <source>
        <dbReference type="ARBA" id="ARBA00023125"/>
    </source>
</evidence>
<dbReference type="PRINTS" id="PR00039">
    <property type="entry name" value="HTHLYSR"/>
</dbReference>